<evidence type="ECO:0000256" key="4">
    <source>
        <dbReference type="ARBA" id="ARBA00047960"/>
    </source>
</evidence>
<dbReference type="Gene3D" id="1.20.1050.10">
    <property type="match status" value="1"/>
</dbReference>
<reference evidence="6" key="2">
    <citation type="submission" date="2023-06" db="EMBL/GenBank/DDBJ databases">
        <authorList>
            <person name="Ma L."/>
            <person name="Liu K.-W."/>
            <person name="Li Z."/>
            <person name="Hsiao Y.-Y."/>
            <person name="Qi Y."/>
            <person name="Fu T."/>
            <person name="Tang G."/>
            <person name="Zhang D."/>
            <person name="Sun W.-H."/>
            <person name="Liu D.-K."/>
            <person name="Li Y."/>
            <person name="Chen G.-Z."/>
            <person name="Liu X.-D."/>
            <person name="Liao X.-Y."/>
            <person name="Jiang Y.-T."/>
            <person name="Yu X."/>
            <person name="Hao Y."/>
            <person name="Huang J."/>
            <person name="Zhao X.-W."/>
            <person name="Ke S."/>
            <person name="Chen Y.-Y."/>
            <person name="Wu W.-L."/>
            <person name="Hsu J.-L."/>
            <person name="Lin Y.-F."/>
            <person name="Huang M.-D."/>
            <person name="Li C.-Y."/>
            <person name="Huang L."/>
            <person name="Wang Z.-W."/>
            <person name="Zhao X."/>
            <person name="Zhong W.-Y."/>
            <person name="Peng D.-H."/>
            <person name="Ahmad S."/>
            <person name="Lan S."/>
            <person name="Zhang J.-S."/>
            <person name="Tsai W.-C."/>
            <person name="Van De Peer Y."/>
            <person name="Liu Z.-J."/>
        </authorList>
    </citation>
    <scope>NUCLEOTIDE SEQUENCE</scope>
    <source>
        <strain evidence="6">CP</strain>
        <tissue evidence="6">Leaves</tissue>
    </source>
</reference>
<evidence type="ECO:0000259" key="5">
    <source>
        <dbReference type="PROSITE" id="PS50405"/>
    </source>
</evidence>
<dbReference type="Pfam" id="PF00043">
    <property type="entry name" value="GST_C"/>
    <property type="match status" value="1"/>
</dbReference>
<dbReference type="InterPro" id="IPR010987">
    <property type="entry name" value="Glutathione-S-Trfase_C-like"/>
</dbReference>
<dbReference type="SUPFAM" id="SSF47616">
    <property type="entry name" value="GST C-terminal domain-like"/>
    <property type="match status" value="1"/>
</dbReference>
<dbReference type="GO" id="GO:0006749">
    <property type="term" value="P:glutathione metabolic process"/>
    <property type="evidence" value="ECO:0007669"/>
    <property type="project" value="TreeGrafter"/>
</dbReference>
<dbReference type="EC" id="2.5.1.18" evidence="2"/>
<dbReference type="PANTHER" id="PTHR43900">
    <property type="entry name" value="GLUTATHIONE S-TRANSFERASE RHO"/>
    <property type="match status" value="1"/>
</dbReference>
<name>A0AAV9DUZ4_ACOCL</name>
<dbReference type="InterPro" id="IPR004046">
    <property type="entry name" value="GST_C"/>
</dbReference>
<organism evidence="6 7">
    <name type="scientific">Acorus calamus</name>
    <name type="common">Sweet flag</name>
    <dbReference type="NCBI Taxonomy" id="4465"/>
    <lineage>
        <taxon>Eukaryota</taxon>
        <taxon>Viridiplantae</taxon>
        <taxon>Streptophyta</taxon>
        <taxon>Embryophyta</taxon>
        <taxon>Tracheophyta</taxon>
        <taxon>Spermatophyta</taxon>
        <taxon>Magnoliopsida</taxon>
        <taxon>Liliopsida</taxon>
        <taxon>Acoraceae</taxon>
        <taxon>Acorus</taxon>
    </lineage>
</organism>
<gene>
    <name evidence="6" type="primary">GSTF11</name>
    <name evidence="6" type="ORF">QJS10_CPB11g02078</name>
</gene>
<evidence type="ECO:0000256" key="2">
    <source>
        <dbReference type="ARBA" id="ARBA00012452"/>
    </source>
</evidence>
<dbReference type="GO" id="GO:0005737">
    <property type="term" value="C:cytoplasm"/>
    <property type="evidence" value="ECO:0007669"/>
    <property type="project" value="TreeGrafter"/>
</dbReference>
<comment type="catalytic activity">
    <reaction evidence="4">
        <text>RX + glutathione = an S-substituted glutathione + a halide anion + H(+)</text>
        <dbReference type="Rhea" id="RHEA:16437"/>
        <dbReference type="ChEBI" id="CHEBI:15378"/>
        <dbReference type="ChEBI" id="CHEBI:16042"/>
        <dbReference type="ChEBI" id="CHEBI:17792"/>
        <dbReference type="ChEBI" id="CHEBI:57925"/>
        <dbReference type="ChEBI" id="CHEBI:90779"/>
        <dbReference type="EC" id="2.5.1.18"/>
    </reaction>
</comment>
<dbReference type="GO" id="GO:0009636">
    <property type="term" value="P:response to toxic substance"/>
    <property type="evidence" value="ECO:0007669"/>
    <property type="project" value="UniProtKB-ARBA"/>
</dbReference>
<keyword evidence="7" id="KW-1185">Reference proteome</keyword>
<evidence type="ECO:0000256" key="3">
    <source>
        <dbReference type="ARBA" id="ARBA00022679"/>
    </source>
</evidence>
<dbReference type="AlphaFoldDB" id="A0AAV9DUZ4"/>
<keyword evidence="3" id="KW-0808">Transferase</keyword>
<proteinExistence type="inferred from homology"/>
<dbReference type="FunFam" id="1.20.1050.10:FF:000004">
    <property type="entry name" value="Glutathione S-transferase F2"/>
    <property type="match status" value="1"/>
</dbReference>
<evidence type="ECO:0000256" key="1">
    <source>
        <dbReference type="ARBA" id="ARBA00010128"/>
    </source>
</evidence>
<evidence type="ECO:0000313" key="6">
    <source>
        <dbReference type="EMBL" id="KAK1305067.1"/>
    </source>
</evidence>
<dbReference type="Proteomes" id="UP001180020">
    <property type="component" value="Unassembled WGS sequence"/>
</dbReference>
<protein>
    <recommendedName>
        <fullName evidence="2">glutathione transferase</fullName>
        <ecNumber evidence="2">2.5.1.18</ecNumber>
    </recommendedName>
</protein>
<dbReference type="PANTHER" id="PTHR43900:SF96">
    <property type="entry name" value="GLUTATHIONE TRANSFERASE"/>
    <property type="match status" value="1"/>
</dbReference>
<dbReference type="InterPro" id="IPR036282">
    <property type="entry name" value="Glutathione-S-Trfase_C_sf"/>
</dbReference>
<comment type="similarity">
    <text evidence="1">Belongs to the GST superfamily. Phi family.</text>
</comment>
<dbReference type="PROSITE" id="PS50405">
    <property type="entry name" value="GST_CTER"/>
    <property type="match status" value="1"/>
</dbReference>
<dbReference type="GO" id="GO:0043295">
    <property type="term" value="F:glutathione binding"/>
    <property type="evidence" value="ECO:0007669"/>
    <property type="project" value="TreeGrafter"/>
</dbReference>
<evidence type="ECO:0000313" key="7">
    <source>
        <dbReference type="Proteomes" id="UP001180020"/>
    </source>
</evidence>
<sequence length="96" mass="11359">MKEKKLKFDKAQIEKSERDLINVLEVYEQRLSKNRFLAGEEFTLADLSHLPNSHYIINKTDRGYLFSDRKNVSRWWKEISNRPSWKKVLSSGGNSN</sequence>
<reference evidence="6" key="1">
    <citation type="journal article" date="2023" name="Nat. Commun.">
        <title>Diploid and tetraploid genomes of Acorus and the evolution of monocots.</title>
        <authorList>
            <person name="Ma L."/>
            <person name="Liu K.W."/>
            <person name="Li Z."/>
            <person name="Hsiao Y.Y."/>
            <person name="Qi Y."/>
            <person name="Fu T."/>
            <person name="Tang G.D."/>
            <person name="Zhang D."/>
            <person name="Sun W.H."/>
            <person name="Liu D.K."/>
            <person name="Li Y."/>
            <person name="Chen G.Z."/>
            <person name="Liu X.D."/>
            <person name="Liao X.Y."/>
            <person name="Jiang Y.T."/>
            <person name="Yu X."/>
            <person name="Hao Y."/>
            <person name="Huang J."/>
            <person name="Zhao X.W."/>
            <person name="Ke S."/>
            <person name="Chen Y.Y."/>
            <person name="Wu W.L."/>
            <person name="Hsu J.L."/>
            <person name="Lin Y.F."/>
            <person name="Huang M.D."/>
            <person name="Li C.Y."/>
            <person name="Huang L."/>
            <person name="Wang Z.W."/>
            <person name="Zhao X."/>
            <person name="Zhong W.Y."/>
            <person name="Peng D.H."/>
            <person name="Ahmad S."/>
            <person name="Lan S."/>
            <person name="Zhang J.S."/>
            <person name="Tsai W.C."/>
            <person name="Van de Peer Y."/>
            <person name="Liu Z.J."/>
        </authorList>
    </citation>
    <scope>NUCLEOTIDE SEQUENCE</scope>
    <source>
        <strain evidence="6">CP</strain>
    </source>
</reference>
<comment type="caution">
    <text evidence="6">The sequence shown here is derived from an EMBL/GenBank/DDBJ whole genome shotgun (WGS) entry which is preliminary data.</text>
</comment>
<dbReference type="GO" id="GO:0004364">
    <property type="term" value="F:glutathione transferase activity"/>
    <property type="evidence" value="ECO:0007669"/>
    <property type="project" value="UniProtKB-EC"/>
</dbReference>
<dbReference type="EMBL" id="JAUJYO010000011">
    <property type="protein sequence ID" value="KAK1305067.1"/>
    <property type="molecule type" value="Genomic_DNA"/>
</dbReference>
<feature type="domain" description="GST C-terminal" evidence="5">
    <location>
        <begin position="1"/>
        <end position="96"/>
    </location>
</feature>
<accession>A0AAV9DUZ4</accession>